<dbReference type="Proteomes" id="UP001501747">
    <property type="component" value="Unassembled WGS sequence"/>
</dbReference>
<accession>A0ABP7TZ37</accession>
<evidence type="ECO:0000313" key="1">
    <source>
        <dbReference type="EMBL" id="GAA4033335.1"/>
    </source>
</evidence>
<protein>
    <recommendedName>
        <fullName evidence="3">Nuclear transport factor 2 family protein</fullName>
    </recommendedName>
</protein>
<sequence>MPTTAAGTPKTVEGAIQRFEKYLHGVGNQDLDVVCDVAGPGAKKAEAKGFGTCRQTFPITFQMLGAAKRTALQTATIDAKQVRQRANGDVDIPAKAIRASVTIGERDLGDAVLSYRDGTWFVID</sequence>
<proteinExistence type="predicted"/>
<reference evidence="2" key="1">
    <citation type="journal article" date="2019" name="Int. J. Syst. Evol. Microbiol.">
        <title>The Global Catalogue of Microorganisms (GCM) 10K type strain sequencing project: providing services to taxonomists for standard genome sequencing and annotation.</title>
        <authorList>
            <consortium name="The Broad Institute Genomics Platform"/>
            <consortium name="The Broad Institute Genome Sequencing Center for Infectious Disease"/>
            <person name="Wu L."/>
            <person name="Ma J."/>
        </authorList>
    </citation>
    <scope>NUCLEOTIDE SEQUENCE [LARGE SCALE GENOMIC DNA]</scope>
    <source>
        <strain evidence="2">JCM 17342</strain>
    </source>
</reference>
<gene>
    <name evidence="1" type="ORF">GCM10022247_67920</name>
</gene>
<comment type="caution">
    <text evidence="1">The sequence shown here is derived from an EMBL/GenBank/DDBJ whole genome shotgun (WGS) entry which is preliminary data.</text>
</comment>
<dbReference type="EMBL" id="BAABAL010000023">
    <property type="protein sequence ID" value="GAA4033335.1"/>
    <property type="molecule type" value="Genomic_DNA"/>
</dbReference>
<dbReference type="RefSeq" id="WP_344884437.1">
    <property type="nucleotide sequence ID" value="NZ_BAABAL010000023.1"/>
</dbReference>
<evidence type="ECO:0008006" key="3">
    <source>
        <dbReference type="Google" id="ProtNLM"/>
    </source>
</evidence>
<keyword evidence="2" id="KW-1185">Reference proteome</keyword>
<evidence type="ECO:0000313" key="2">
    <source>
        <dbReference type="Proteomes" id="UP001501747"/>
    </source>
</evidence>
<organism evidence="1 2">
    <name type="scientific">Allokutzneria multivorans</name>
    <dbReference type="NCBI Taxonomy" id="1142134"/>
    <lineage>
        <taxon>Bacteria</taxon>
        <taxon>Bacillati</taxon>
        <taxon>Actinomycetota</taxon>
        <taxon>Actinomycetes</taxon>
        <taxon>Pseudonocardiales</taxon>
        <taxon>Pseudonocardiaceae</taxon>
        <taxon>Allokutzneria</taxon>
    </lineage>
</organism>
<name>A0ABP7TZ37_9PSEU</name>